<reference evidence="2" key="1">
    <citation type="submission" date="2012-12" db="EMBL/GenBank/DDBJ databases">
        <title>The genome sequence of Bacillus cereus VD146.</title>
        <authorList>
            <consortium name="The Broad Institute Genome Sequencing Platform"/>
            <consortium name="The Broad Institute Genome Sequencing Center for Infectious Disease"/>
            <person name="Feldgarden M."/>
            <person name="Van der Auwera G.A."/>
            <person name="Mahillon J."/>
            <person name="Duprez V."/>
            <person name="Timmery S."/>
            <person name="Mattelet C."/>
            <person name="Dierick K."/>
            <person name="Sun M."/>
            <person name="Yu Z."/>
            <person name="Zhu L."/>
            <person name="Hu X."/>
            <person name="Shank E.B."/>
            <person name="Swiecicka I."/>
            <person name="Hansen B.M."/>
            <person name="Andrup L."/>
            <person name="Walker B."/>
            <person name="Young S.K."/>
            <person name="Zeng Q."/>
            <person name="Gargeya S."/>
            <person name="Fitzgerald M."/>
            <person name="Haas B."/>
            <person name="Abouelleil A."/>
            <person name="Alvarado L."/>
            <person name="Arachchi H.M."/>
            <person name="Berlin A.M."/>
            <person name="Chapman S.B."/>
            <person name="Dewar J."/>
            <person name="Goldberg J."/>
            <person name="Griggs A."/>
            <person name="Gujja S."/>
            <person name="Hansen M."/>
            <person name="Howarth C."/>
            <person name="Imamovic A."/>
            <person name="Larimer J."/>
            <person name="McCowan C."/>
            <person name="Murphy C."/>
            <person name="Neiman D."/>
            <person name="Pearson M."/>
            <person name="Priest M."/>
            <person name="Roberts A."/>
            <person name="Saif S."/>
            <person name="Shea T."/>
            <person name="Sisk P."/>
            <person name="Sykes S."/>
            <person name="Wortman J."/>
            <person name="Nusbaum C."/>
            <person name="Birren B."/>
        </authorList>
    </citation>
    <scope>NUCLEOTIDE SEQUENCE [LARGE SCALE GENOMIC DNA]</scope>
    <source>
        <strain evidence="2">VD146</strain>
    </source>
</reference>
<gene>
    <name evidence="1" type="ORF">IK1_05994</name>
</gene>
<dbReference type="PATRIC" id="fig|1053236.3.peg.6118"/>
<dbReference type="RefSeq" id="WP_016121198.1">
    <property type="nucleotide sequence ID" value="NZ_KB976679.1"/>
</dbReference>
<organism evidence="1 2">
    <name type="scientific">Bacillus cereus (strain VD146)</name>
    <dbReference type="NCBI Taxonomy" id="1053236"/>
    <lineage>
        <taxon>Bacteria</taxon>
        <taxon>Bacillati</taxon>
        <taxon>Bacillota</taxon>
        <taxon>Bacilli</taxon>
        <taxon>Bacillales</taxon>
        <taxon>Bacillaceae</taxon>
        <taxon>Bacillus</taxon>
        <taxon>Bacillus cereus group</taxon>
    </lineage>
</organism>
<dbReference type="EMBL" id="AHFE01000070">
    <property type="protein sequence ID" value="EOP32821.1"/>
    <property type="molecule type" value="Genomic_DNA"/>
</dbReference>
<comment type="caution">
    <text evidence="1">The sequence shown here is derived from an EMBL/GenBank/DDBJ whole genome shotgun (WGS) entry which is preliminary data.</text>
</comment>
<proteinExistence type="predicted"/>
<sequence>MKNINLLEKNDMLTVIDITEGKNEWNKFKSNFDMRDVELSDKEMETTSFLYEINDKEEASGTMKEIMIKTGLSEKEFVQIHNDPPEEQFICLLGYTKNGYYFKSDDMELPYVGHVEDLTRYLLNKYNADKTKQLFADIHDSIGKIDFEFDFETLSNNKIHWIGVGSEMWEDIYFEFVNQYDIEEEEKLRTPNECECGEDEEIFICEECGYCEACSCICTE</sequence>
<name>R8MFC1_BACCX</name>
<evidence type="ECO:0000313" key="2">
    <source>
        <dbReference type="Proteomes" id="UP000014020"/>
    </source>
</evidence>
<dbReference type="HOGENOM" id="CLU_1253833_0_0_9"/>
<evidence type="ECO:0000313" key="1">
    <source>
        <dbReference type="EMBL" id="EOP32821.1"/>
    </source>
</evidence>
<accession>R8MFC1</accession>
<protein>
    <submittedName>
        <fullName evidence="1">Uncharacterized protein</fullName>
    </submittedName>
</protein>
<dbReference type="AlphaFoldDB" id="R8MFC1"/>
<dbReference type="Proteomes" id="UP000014020">
    <property type="component" value="Unassembled WGS sequence"/>
</dbReference>